<dbReference type="EMBL" id="QICS01000008">
    <property type="protein sequence ID" value="PXV88447.1"/>
    <property type="molecule type" value="Genomic_DNA"/>
</dbReference>
<dbReference type="RefSeq" id="WP_110291439.1">
    <property type="nucleotide sequence ID" value="NZ_QICS01000008.1"/>
</dbReference>
<accession>A0A318EK73</accession>
<dbReference type="AlphaFoldDB" id="A0A318EK73"/>
<name>A0A318EK73_9FIRM</name>
<organism evidence="1 2">
    <name type="scientific">Lachnotalea glycerini</name>
    <dbReference type="NCBI Taxonomy" id="1763509"/>
    <lineage>
        <taxon>Bacteria</taxon>
        <taxon>Bacillati</taxon>
        <taxon>Bacillota</taxon>
        <taxon>Clostridia</taxon>
        <taxon>Lachnospirales</taxon>
        <taxon>Lachnospiraceae</taxon>
        <taxon>Lachnotalea</taxon>
    </lineage>
</organism>
<protein>
    <submittedName>
        <fullName evidence="1">Uncharacterized protein</fullName>
    </submittedName>
</protein>
<dbReference type="Proteomes" id="UP000247523">
    <property type="component" value="Unassembled WGS sequence"/>
</dbReference>
<evidence type="ECO:0000313" key="1">
    <source>
        <dbReference type="EMBL" id="PXV88447.1"/>
    </source>
</evidence>
<reference evidence="1 2" key="1">
    <citation type="submission" date="2018-05" db="EMBL/GenBank/DDBJ databases">
        <title>Genomic Encyclopedia of Type Strains, Phase IV (KMG-IV): sequencing the most valuable type-strain genomes for metagenomic binning, comparative biology and taxonomic classification.</title>
        <authorList>
            <person name="Goeker M."/>
        </authorList>
    </citation>
    <scope>NUCLEOTIDE SEQUENCE [LARGE SCALE GENOMIC DNA]</scope>
    <source>
        <strain evidence="1 2">DSM 28816</strain>
    </source>
</reference>
<gene>
    <name evidence="1" type="ORF">C8E03_108174</name>
</gene>
<evidence type="ECO:0000313" key="2">
    <source>
        <dbReference type="Proteomes" id="UP000247523"/>
    </source>
</evidence>
<sequence>MRLSNCTFIVKVGNKYLEFDTHEITELHIEQKRVSICYLQDNSRGSLSVGFEDFEIRQEES</sequence>
<proteinExistence type="predicted"/>
<comment type="caution">
    <text evidence="1">The sequence shown here is derived from an EMBL/GenBank/DDBJ whole genome shotgun (WGS) entry which is preliminary data.</text>
</comment>